<dbReference type="Gene3D" id="1.10.455.10">
    <property type="entry name" value="Ribosomal protein S7 domain"/>
    <property type="match status" value="1"/>
</dbReference>
<dbReference type="PIRSF" id="PIRSF002122">
    <property type="entry name" value="RPS7p_RPS7a_RPS5e_RPS7o"/>
    <property type="match status" value="1"/>
</dbReference>
<dbReference type="InterPro" id="IPR036823">
    <property type="entry name" value="Ribosomal_uS7_dom_sf"/>
</dbReference>
<evidence type="ECO:0000256" key="1">
    <source>
        <dbReference type="ARBA" id="ARBA00007151"/>
    </source>
</evidence>
<evidence type="ECO:0000256" key="5">
    <source>
        <dbReference type="NCBIfam" id="TIGR01028"/>
    </source>
</evidence>
<evidence type="ECO:0000313" key="7">
    <source>
        <dbReference type="EMBL" id="AIF00798.1"/>
    </source>
</evidence>
<accession>A0A075GGN0</accession>
<name>A0A075GGN0_9EURY</name>
<organism evidence="7">
    <name type="scientific">uncultured marine group II/III euryarchaeote KM3_139_C07</name>
    <dbReference type="NCBI Taxonomy" id="1457870"/>
    <lineage>
        <taxon>Archaea</taxon>
        <taxon>Methanobacteriati</taxon>
        <taxon>Methanobacteriota</taxon>
        <taxon>environmental samples</taxon>
    </lineage>
</organism>
<sequence>MMLAFNKWDTEGIKIEDKGIIDYVNLKPTLVPKTGARYAGKRFHKSKVFIVERLINKVMVAGHKGKKHFKTSGHITGKAQNAYRIVKTTFEIIEQKTKENPIKVLVKAIENAAPREEIISIEYGGARYPKAVECAPQRRIDVALKNLVQGSYHKAFNAKIKAESALADEIIAAYSLNPKSNALSKKNDLERQADASR</sequence>
<dbReference type="PANTHER" id="PTHR11205">
    <property type="entry name" value="RIBOSOMAL PROTEIN S7"/>
    <property type="match status" value="1"/>
</dbReference>
<comment type="subunit">
    <text evidence="2">Part of the 30S ribosomal subunit.</text>
</comment>
<reference evidence="7" key="1">
    <citation type="journal article" date="2014" name="Genome Biol. Evol.">
        <title>Pangenome evidence for extensive interdomain horizontal transfer affecting lineage core and shell genes in uncultured planktonic thaumarchaeota and euryarchaeota.</title>
        <authorList>
            <person name="Deschamps P."/>
            <person name="Zivanovic Y."/>
            <person name="Moreira D."/>
            <person name="Rodriguez-Valera F."/>
            <person name="Lopez-Garcia P."/>
        </authorList>
    </citation>
    <scope>NUCLEOTIDE SEQUENCE</scope>
</reference>
<dbReference type="InterPro" id="IPR000235">
    <property type="entry name" value="Ribosomal_uS7"/>
</dbReference>
<dbReference type="Pfam" id="PF00177">
    <property type="entry name" value="Ribosomal_S7"/>
    <property type="match status" value="1"/>
</dbReference>
<dbReference type="GO" id="GO:0015935">
    <property type="term" value="C:small ribosomal subunit"/>
    <property type="evidence" value="ECO:0007669"/>
    <property type="project" value="UniProtKB-UniRule"/>
</dbReference>
<feature type="domain" description="Small ribosomal subunit protein uS7" evidence="6">
    <location>
        <begin position="25"/>
        <end position="197"/>
    </location>
</feature>
<dbReference type="GO" id="GO:0003735">
    <property type="term" value="F:structural constituent of ribosome"/>
    <property type="evidence" value="ECO:0007669"/>
    <property type="project" value="UniProtKB-UniRule"/>
</dbReference>
<proteinExistence type="inferred from homology"/>
<dbReference type="AlphaFoldDB" id="A0A075GGN0"/>
<evidence type="ECO:0000256" key="2">
    <source>
        <dbReference type="ARBA" id="ARBA00011458"/>
    </source>
</evidence>
<evidence type="ECO:0000256" key="4">
    <source>
        <dbReference type="ARBA" id="ARBA00023274"/>
    </source>
</evidence>
<dbReference type="GO" id="GO:0006412">
    <property type="term" value="P:translation"/>
    <property type="evidence" value="ECO:0007669"/>
    <property type="project" value="UniProtKB-UniRule"/>
</dbReference>
<dbReference type="EMBL" id="KF900602">
    <property type="protein sequence ID" value="AIF00798.1"/>
    <property type="molecule type" value="Genomic_DNA"/>
</dbReference>
<evidence type="ECO:0000256" key="3">
    <source>
        <dbReference type="ARBA" id="ARBA00022980"/>
    </source>
</evidence>
<evidence type="ECO:0000259" key="6">
    <source>
        <dbReference type="Pfam" id="PF00177"/>
    </source>
</evidence>
<keyword evidence="3 7" id="KW-0689">Ribosomal protein</keyword>
<keyword evidence="4" id="KW-0687">Ribonucleoprotein</keyword>
<comment type="similarity">
    <text evidence="1">Belongs to the universal ribosomal protein uS7 family.</text>
</comment>
<dbReference type="InterPro" id="IPR023798">
    <property type="entry name" value="Ribosomal_uS7_dom"/>
</dbReference>
<dbReference type="InterPro" id="IPR005716">
    <property type="entry name" value="Ribosomal_uS7_euk/arc"/>
</dbReference>
<dbReference type="NCBIfam" id="TIGR01028">
    <property type="entry name" value="uS7_euk_arch"/>
    <property type="match status" value="1"/>
</dbReference>
<dbReference type="NCBIfam" id="NF003106">
    <property type="entry name" value="PRK04027.1"/>
    <property type="match status" value="1"/>
</dbReference>
<protein>
    <recommendedName>
        <fullName evidence="5">30S ribosomal protein S7</fullName>
    </recommendedName>
</protein>
<gene>
    <name evidence="7" type="primary">RP-S7</name>
    <name evidence="7" type="synonym">rpsG</name>
</gene>
<dbReference type="SUPFAM" id="SSF47973">
    <property type="entry name" value="Ribosomal protein S7"/>
    <property type="match status" value="1"/>
</dbReference>